<gene>
    <name evidence="3" type="ORF">ACFFFU_12825</name>
</gene>
<feature type="region of interest" description="Disordered" evidence="1">
    <location>
        <begin position="1"/>
        <end position="127"/>
    </location>
</feature>
<proteinExistence type="predicted"/>
<name>A0ABV6SYT0_9GAMM</name>
<protein>
    <submittedName>
        <fullName evidence="3">Glycerophosphodiester phosphodiesterase</fullName>
    </submittedName>
</protein>
<dbReference type="Proteomes" id="UP001589898">
    <property type="component" value="Unassembled WGS sequence"/>
</dbReference>
<dbReference type="RefSeq" id="WP_386660131.1">
    <property type="nucleotide sequence ID" value="NZ_BMZT01000002.1"/>
</dbReference>
<reference evidence="3 4" key="1">
    <citation type="submission" date="2024-09" db="EMBL/GenBank/DDBJ databases">
        <authorList>
            <person name="Sun Q."/>
            <person name="Mori K."/>
        </authorList>
    </citation>
    <scope>NUCLEOTIDE SEQUENCE [LARGE SCALE GENOMIC DNA]</scope>
    <source>
        <strain evidence="3 4">KCTC 52403</strain>
    </source>
</reference>
<feature type="compositionally biased region" description="Low complexity" evidence="1">
    <location>
        <begin position="1"/>
        <end position="23"/>
    </location>
</feature>
<feature type="compositionally biased region" description="Low complexity" evidence="1">
    <location>
        <begin position="82"/>
        <end position="95"/>
    </location>
</feature>
<evidence type="ECO:0000259" key="2">
    <source>
        <dbReference type="Pfam" id="PF03009"/>
    </source>
</evidence>
<dbReference type="Pfam" id="PF03009">
    <property type="entry name" value="GDPD"/>
    <property type="match status" value="1"/>
</dbReference>
<accession>A0ABV6SYT0</accession>
<keyword evidence="4" id="KW-1185">Reference proteome</keyword>
<evidence type="ECO:0000313" key="4">
    <source>
        <dbReference type="Proteomes" id="UP001589898"/>
    </source>
</evidence>
<dbReference type="Gene3D" id="3.20.20.190">
    <property type="entry name" value="Phosphatidylinositol (PI) phosphodiesterase"/>
    <property type="match status" value="1"/>
</dbReference>
<dbReference type="SUPFAM" id="SSF51695">
    <property type="entry name" value="PLC-like phosphodiesterases"/>
    <property type="match status" value="1"/>
</dbReference>
<feature type="compositionally biased region" description="Basic residues" evidence="1">
    <location>
        <begin position="31"/>
        <end position="44"/>
    </location>
</feature>
<evidence type="ECO:0000256" key="1">
    <source>
        <dbReference type="SAM" id="MobiDB-lite"/>
    </source>
</evidence>
<organism evidence="3 4">
    <name type="scientific">Luteimonas padinae</name>
    <dbReference type="NCBI Taxonomy" id="1714359"/>
    <lineage>
        <taxon>Bacteria</taxon>
        <taxon>Pseudomonadati</taxon>
        <taxon>Pseudomonadota</taxon>
        <taxon>Gammaproteobacteria</taxon>
        <taxon>Lysobacterales</taxon>
        <taxon>Lysobacteraceae</taxon>
        <taxon>Luteimonas</taxon>
    </lineage>
</organism>
<comment type="caution">
    <text evidence="3">The sequence shown here is derived from an EMBL/GenBank/DDBJ whole genome shotgun (WGS) entry which is preliminary data.</text>
</comment>
<dbReference type="InterPro" id="IPR017946">
    <property type="entry name" value="PLC-like_Pdiesterase_TIM-brl"/>
</dbReference>
<dbReference type="EMBL" id="JBHLTF010000033">
    <property type="protein sequence ID" value="MFC0718615.1"/>
    <property type="molecule type" value="Genomic_DNA"/>
</dbReference>
<feature type="domain" description="GP-PDE" evidence="2">
    <location>
        <begin position="135"/>
        <end position="188"/>
    </location>
</feature>
<dbReference type="InterPro" id="IPR030395">
    <property type="entry name" value="GP_PDE_dom"/>
</dbReference>
<evidence type="ECO:0000313" key="3">
    <source>
        <dbReference type="EMBL" id="MFC0718615.1"/>
    </source>
</evidence>
<sequence>MAARHAGAGAGGSLAARRAAPQPHADPRPAPAHRHAGGRRRAHGRGTAAGRDLALPAGRHAAAGLASPTPPDAEPWDGGLSHAQRGDAAGRAAAGHHPEHAAGARPVPPPRRRARGAGPGRHAAPSGALRLGCGGRGLGLNHLQVDAGAVADARRRGYRLQAWTVNDPVRMARYIDLGVDDISTDVPELAVRLRDERAALTEVELLLARLHSWFRHDPK</sequence>